<organism evidence="1 2">
    <name type="scientific">Candidatus Brennerbacteria bacterium RIFOXYD1_FULL_41_16</name>
    <dbReference type="NCBI Taxonomy" id="1797529"/>
    <lineage>
        <taxon>Bacteria</taxon>
        <taxon>Candidatus Brenneribacteriota</taxon>
    </lineage>
</organism>
<protein>
    <recommendedName>
        <fullName evidence="3">DUF304 domain-containing protein</fullName>
    </recommendedName>
</protein>
<dbReference type="STRING" id="1797529.A2570_02600"/>
<dbReference type="AlphaFoldDB" id="A0A1G1XJ95"/>
<dbReference type="Proteomes" id="UP000178570">
    <property type="component" value="Unassembled WGS sequence"/>
</dbReference>
<reference evidence="1 2" key="1">
    <citation type="journal article" date="2016" name="Nat. Commun.">
        <title>Thousands of microbial genomes shed light on interconnected biogeochemical processes in an aquifer system.</title>
        <authorList>
            <person name="Anantharaman K."/>
            <person name="Brown C.T."/>
            <person name="Hug L.A."/>
            <person name="Sharon I."/>
            <person name="Castelle C.J."/>
            <person name="Probst A.J."/>
            <person name="Thomas B.C."/>
            <person name="Singh A."/>
            <person name="Wilkins M.J."/>
            <person name="Karaoz U."/>
            <person name="Brodie E.L."/>
            <person name="Williams K.H."/>
            <person name="Hubbard S.S."/>
            <person name="Banfield J.F."/>
        </authorList>
    </citation>
    <scope>NUCLEOTIDE SEQUENCE [LARGE SCALE GENOMIC DNA]</scope>
</reference>
<name>A0A1G1XJ95_9BACT</name>
<gene>
    <name evidence="1" type="ORF">A2570_02600</name>
</gene>
<sequence>MDQLIFKASFLGNKTEVFQDRVVYNGLFGILANITIPIKEISSIHLGAIWTPGVMIETSGGQKYGLYLPFNKKELFRKTVSELQNQ</sequence>
<comment type="caution">
    <text evidence="1">The sequence shown here is derived from an EMBL/GenBank/DDBJ whole genome shotgun (WGS) entry which is preliminary data.</text>
</comment>
<evidence type="ECO:0000313" key="1">
    <source>
        <dbReference type="EMBL" id="OGY40153.1"/>
    </source>
</evidence>
<proteinExistence type="predicted"/>
<evidence type="ECO:0000313" key="2">
    <source>
        <dbReference type="Proteomes" id="UP000178570"/>
    </source>
</evidence>
<evidence type="ECO:0008006" key="3">
    <source>
        <dbReference type="Google" id="ProtNLM"/>
    </source>
</evidence>
<dbReference type="EMBL" id="MHHY01000009">
    <property type="protein sequence ID" value="OGY40153.1"/>
    <property type="molecule type" value="Genomic_DNA"/>
</dbReference>
<accession>A0A1G1XJ95</accession>